<dbReference type="InterPro" id="IPR030374">
    <property type="entry name" value="PABS"/>
</dbReference>
<keyword evidence="3 4" id="KW-0620">Polyamine biosynthesis</keyword>
<dbReference type="RefSeq" id="WP_159662450.1">
    <property type="nucleotide sequence ID" value="NZ_WUUS01000001.1"/>
</dbReference>
<dbReference type="AlphaFoldDB" id="A0A6B0SLW3"/>
<sequence length="583" mass="63403">MSTTRRFDALRLSRPEIAVFISGVASMGLEILAGRMIAPQFGSSIYTWGTIIGVFLAALSYGYHRGGKQAAERATNGRMARVFLLTAAYVAGLILVGDVLLRATSGFPLPSRVASLPAVTLLFGPPTYLLGYVSPYAAELSTKEGTGEASGHVYMLGTVGSIVGAFATTYLLIPSLGIDQIALTFGALSIATAVAISRPIGRERATVTGFVALLLVASAATGAAGYTVEGEVVHETQTPYQSLRVVDLGDTRTLYLGGQRHSAMDLDEPNRHVFEYTRYFHLPYLYADDPDEIDRVLFIGGGGFTGPKRFVHEYDDVTVDVAEIDPAVISTAKEYFRVEESERLNVHNEGGRQFLRETNRTYDLIVLDAYQKDKVPFELTTREFMSLASSRLDDDGILFANLISAASGPASEFYRAEYRTMSREFPQVYSFPTVGGGVVQNIELIATKNGTRLSEEELLARNDRRDVGIDLAAEIRTYAEAPRTDDVPVLRDDRAPVDSLLDPIVGQRYVVQESSGTESTADGSDTSESIADRERERERWTDPAIGRDLSVRAAPEPAAATTPRGPDARVPEPDRPTVPSSMP</sequence>
<evidence type="ECO:0000313" key="9">
    <source>
        <dbReference type="Proteomes" id="UP000437065"/>
    </source>
</evidence>
<evidence type="ECO:0000259" key="7">
    <source>
        <dbReference type="PROSITE" id="PS51006"/>
    </source>
</evidence>
<dbReference type="PROSITE" id="PS51006">
    <property type="entry name" value="PABS_2"/>
    <property type="match status" value="1"/>
</dbReference>
<accession>A0A6B0SLW3</accession>
<comment type="caution">
    <text evidence="8">The sequence shown here is derived from an EMBL/GenBank/DDBJ whole genome shotgun (WGS) entry which is preliminary data.</text>
</comment>
<feature type="compositionally biased region" description="Polar residues" evidence="5">
    <location>
        <begin position="512"/>
        <end position="529"/>
    </location>
</feature>
<evidence type="ECO:0000256" key="2">
    <source>
        <dbReference type="ARBA" id="ARBA00022679"/>
    </source>
</evidence>
<dbReference type="Proteomes" id="UP000437065">
    <property type="component" value="Unassembled WGS sequence"/>
</dbReference>
<feature type="compositionally biased region" description="Basic and acidic residues" evidence="5">
    <location>
        <begin position="566"/>
        <end position="575"/>
    </location>
</feature>
<evidence type="ECO:0000256" key="3">
    <source>
        <dbReference type="ARBA" id="ARBA00023115"/>
    </source>
</evidence>
<protein>
    <submittedName>
        <fullName evidence="8">Spermidine synthase</fullName>
    </submittedName>
</protein>
<dbReference type="Pfam" id="PF01564">
    <property type="entry name" value="Spermine_synth"/>
    <property type="match status" value="1"/>
</dbReference>
<evidence type="ECO:0000256" key="5">
    <source>
        <dbReference type="SAM" id="MobiDB-lite"/>
    </source>
</evidence>
<feature type="compositionally biased region" description="Low complexity" evidence="5">
    <location>
        <begin position="553"/>
        <end position="563"/>
    </location>
</feature>
<evidence type="ECO:0000256" key="4">
    <source>
        <dbReference type="PROSITE-ProRule" id="PRU00354"/>
    </source>
</evidence>
<evidence type="ECO:0000256" key="6">
    <source>
        <dbReference type="SAM" id="Phobius"/>
    </source>
</evidence>
<dbReference type="PANTHER" id="PTHR43317">
    <property type="entry name" value="THERMOSPERMINE SYNTHASE ACAULIS5"/>
    <property type="match status" value="1"/>
</dbReference>
<feature type="transmembrane region" description="Helical" evidence="6">
    <location>
        <begin position="208"/>
        <end position="228"/>
    </location>
</feature>
<feature type="transmembrane region" description="Helical" evidence="6">
    <location>
        <begin position="82"/>
        <end position="101"/>
    </location>
</feature>
<keyword evidence="6" id="KW-0472">Membrane</keyword>
<evidence type="ECO:0000256" key="1">
    <source>
        <dbReference type="ARBA" id="ARBA00007867"/>
    </source>
</evidence>
<feature type="transmembrane region" description="Helical" evidence="6">
    <location>
        <begin position="45"/>
        <end position="62"/>
    </location>
</feature>
<feature type="region of interest" description="Disordered" evidence="5">
    <location>
        <begin position="508"/>
        <end position="583"/>
    </location>
</feature>
<reference evidence="8 9" key="1">
    <citation type="submission" date="2019-12" db="EMBL/GenBank/DDBJ databases">
        <title>Isolation and characterization of three novel carbon monoxide-oxidizing members of Halobacteria from salione crusts and soils.</title>
        <authorList>
            <person name="Myers M.R."/>
            <person name="King G.M."/>
        </authorList>
    </citation>
    <scope>NUCLEOTIDE SEQUENCE [LARGE SCALE GENOMIC DNA]</scope>
    <source>
        <strain evidence="8 9">WSA2</strain>
    </source>
</reference>
<dbReference type="InterPro" id="IPR029063">
    <property type="entry name" value="SAM-dependent_MTases_sf"/>
</dbReference>
<feature type="transmembrane region" description="Helical" evidence="6">
    <location>
        <begin position="153"/>
        <end position="172"/>
    </location>
</feature>
<organism evidence="8 9">
    <name type="scientific">Halobaculum saliterrae</name>
    <dbReference type="NCBI Taxonomy" id="2073113"/>
    <lineage>
        <taxon>Archaea</taxon>
        <taxon>Methanobacteriati</taxon>
        <taxon>Methanobacteriota</taxon>
        <taxon>Stenosarchaea group</taxon>
        <taxon>Halobacteria</taxon>
        <taxon>Halobacteriales</taxon>
        <taxon>Haloferacaceae</taxon>
        <taxon>Halobaculum</taxon>
    </lineage>
</organism>
<dbReference type="PANTHER" id="PTHR43317:SF1">
    <property type="entry name" value="THERMOSPERMINE SYNTHASE ACAULIS5"/>
    <property type="match status" value="1"/>
</dbReference>
<comment type="similarity">
    <text evidence="1">Belongs to the spermidine/spermine synthase family.</text>
</comment>
<dbReference type="NCBIfam" id="NF037959">
    <property type="entry name" value="MFS_SpdSyn"/>
    <property type="match status" value="1"/>
</dbReference>
<dbReference type="GO" id="GO:0010487">
    <property type="term" value="F:thermospermine synthase activity"/>
    <property type="evidence" value="ECO:0007669"/>
    <property type="project" value="TreeGrafter"/>
</dbReference>
<feature type="compositionally biased region" description="Basic and acidic residues" evidence="5">
    <location>
        <begin position="530"/>
        <end position="541"/>
    </location>
</feature>
<dbReference type="SUPFAM" id="SSF53335">
    <property type="entry name" value="S-adenosyl-L-methionine-dependent methyltransferases"/>
    <property type="match status" value="1"/>
</dbReference>
<feature type="transmembrane region" description="Helical" evidence="6">
    <location>
        <begin position="113"/>
        <end position="133"/>
    </location>
</feature>
<keyword evidence="6" id="KW-0812">Transmembrane</keyword>
<feature type="transmembrane region" description="Helical" evidence="6">
    <location>
        <begin position="12"/>
        <end position="33"/>
    </location>
</feature>
<keyword evidence="2 4" id="KW-0808">Transferase</keyword>
<proteinExistence type="inferred from homology"/>
<dbReference type="OrthoDB" id="10538at2157"/>
<evidence type="ECO:0000313" key="8">
    <source>
        <dbReference type="EMBL" id="MXR39898.1"/>
    </source>
</evidence>
<name>A0A6B0SLW3_9EURY</name>
<dbReference type="Gene3D" id="3.40.50.150">
    <property type="entry name" value="Vaccinia Virus protein VP39"/>
    <property type="match status" value="1"/>
</dbReference>
<dbReference type="EMBL" id="WUUS01000001">
    <property type="protein sequence ID" value="MXR39898.1"/>
    <property type="molecule type" value="Genomic_DNA"/>
</dbReference>
<dbReference type="GO" id="GO:0006596">
    <property type="term" value="P:polyamine biosynthetic process"/>
    <property type="evidence" value="ECO:0007669"/>
    <property type="project" value="UniProtKB-UniRule"/>
</dbReference>
<keyword evidence="9" id="KW-1185">Reference proteome</keyword>
<keyword evidence="6" id="KW-1133">Transmembrane helix</keyword>
<feature type="domain" description="PABS" evidence="7">
    <location>
        <begin position="212"/>
        <end position="455"/>
    </location>
</feature>
<feature type="transmembrane region" description="Helical" evidence="6">
    <location>
        <begin position="178"/>
        <end position="196"/>
    </location>
</feature>
<feature type="active site" description="Proton acceptor" evidence="4">
    <location>
        <position position="368"/>
    </location>
</feature>
<gene>
    <name evidence="8" type="ORF">GRX01_00785</name>
</gene>